<comment type="caution">
    <text evidence="2">The sequence shown here is derived from an EMBL/GenBank/DDBJ whole genome shotgun (WGS) entry which is preliminary data.</text>
</comment>
<sequence>MFMPQPAPKPQPTTRRHKDNGPSSSENPKQTLGLSIMNGKQVPLSMRGNQMRPSNNTHELNVSMQRLSSLAKLFASYGCVKFFLNPWPNVANRASLSLTNLMRAVWGC</sequence>
<dbReference type="EMBL" id="JAWDGP010002673">
    <property type="protein sequence ID" value="KAK3781055.1"/>
    <property type="molecule type" value="Genomic_DNA"/>
</dbReference>
<reference evidence="2" key="1">
    <citation type="journal article" date="2023" name="G3 (Bethesda)">
        <title>A reference genome for the long-term kleptoplast-retaining sea slug Elysia crispata morphotype clarki.</title>
        <authorList>
            <person name="Eastman K.E."/>
            <person name="Pendleton A.L."/>
            <person name="Shaikh M.A."/>
            <person name="Suttiyut T."/>
            <person name="Ogas R."/>
            <person name="Tomko P."/>
            <person name="Gavelis G."/>
            <person name="Widhalm J.R."/>
            <person name="Wisecaver J.H."/>
        </authorList>
    </citation>
    <scope>NUCLEOTIDE SEQUENCE</scope>
    <source>
        <strain evidence="2">ECLA1</strain>
    </source>
</reference>
<dbReference type="Proteomes" id="UP001283361">
    <property type="component" value="Unassembled WGS sequence"/>
</dbReference>
<feature type="compositionally biased region" description="Polar residues" evidence="1">
    <location>
        <begin position="21"/>
        <end position="33"/>
    </location>
</feature>
<feature type="compositionally biased region" description="Polar residues" evidence="1">
    <location>
        <begin position="47"/>
        <end position="56"/>
    </location>
</feature>
<feature type="compositionally biased region" description="Pro residues" evidence="1">
    <location>
        <begin position="1"/>
        <end position="11"/>
    </location>
</feature>
<evidence type="ECO:0000256" key="1">
    <source>
        <dbReference type="SAM" id="MobiDB-lite"/>
    </source>
</evidence>
<organism evidence="2 3">
    <name type="scientific">Elysia crispata</name>
    <name type="common">lettuce slug</name>
    <dbReference type="NCBI Taxonomy" id="231223"/>
    <lineage>
        <taxon>Eukaryota</taxon>
        <taxon>Metazoa</taxon>
        <taxon>Spiralia</taxon>
        <taxon>Lophotrochozoa</taxon>
        <taxon>Mollusca</taxon>
        <taxon>Gastropoda</taxon>
        <taxon>Heterobranchia</taxon>
        <taxon>Euthyneura</taxon>
        <taxon>Panpulmonata</taxon>
        <taxon>Sacoglossa</taxon>
        <taxon>Placobranchoidea</taxon>
        <taxon>Plakobranchidae</taxon>
        <taxon>Elysia</taxon>
    </lineage>
</organism>
<feature type="region of interest" description="Disordered" evidence="1">
    <location>
        <begin position="1"/>
        <end position="56"/>
    </location>
</feature>
<name>A0AAE1A4I5_9GAST</name>
<dbReference type="AlphaFoldDB" id="A0AAE1A4I5"/>
<proteinExistence type="predicted"/>
<protein>
    <submittedName>
        <fullName evidence="2">Uncharacterized protein</fullName>
    </submittedName>
</protein>
<gene>
    <name evidence="2" type="ORF">RRG08_046358</name>
</gene>
<keyword evidence="3" id="KW-1185">Reference proteome</keyword>
<evidence type="ECO:0000313" key="3">
    <source>
        <dbReference type="Proteomes" id="UP001283361"/>
    </source>
</evidence>
<evidence type="ECO:0000313" key="2">
    <source>
        <dbReference type="EMBL" id="KAK3781055.1"/>
    </source>
</evidence>
<accession>A0AAE1A4I5</accession>